<sequence>MERSLGLLIFQEASRTEYTLFVANLSPQTKIRDIIRFFNFVEKVLSVRLIVNHEGKHLSCGFVEFASAYEVKKALEDNRKYLHGHRIFLMKRNDVTTGFVEEGTAVREKTLLVANFSPQTKITDIINFFKDVGEVVHVRLVVDNMSKHWGWGFVVFASSYEAVKALETKNGEYLHNSKIYLDVAKAAQCRPRPKYCIDYKVWYEEYLQRESLRIDEDEAVEGLDEIPNLVETVSARKKTLFVSNFCNPRYIILPKIIDFFKDVGEVVRVQFFVNNESRHVNCCFVEFASANEAEKALDTKNGEYLRSREIFLDVAEMAPYPFRPG</sequence>
<evidence type="ECO:0000313" key="6">
    <source>
        <dbReference type="RefSeq" id="XP_019086311.1"/>
    </source>
</evidence>
<feature type="domain" description="RRM" evidence="4">
    <location>
        <begin position="238"/>
        <end position="317"/>
    </location>
</feature>
<dbReference type="SUPFAM" id="SSF54928">
    <property type="entry name" value="RNA-binding domain, RBD"/>
    <property type="match status" value="3"/>
</dbReference>
<dbReference type="PROSITE" id="PS50102">
    <property type="entry name" value="RRM"/>
    <property type="match status" value="3"/>
</dbReference>
<feature type="domain" description="RRM" evidence="4">
    <location>
        <begin position="18"/>
        <end position="102"/>
    </location>
</feature>
<dbReference type="InterPro" id="IPR000504">
    <property type="entry name" value="RRM_dom"/>
</dbReference>
<evidence type="ECO:0000256" key="2">
    <source>
        <dbReference type="ARBA" id="ARBA00023242"/>
    </source>
</evidence>
<dbReference type="CDD" id="cd00590">
    <property type="entry name" value="RRM_SF"/>
    <property type="match status" value="3"/>
</dbReference>
<dbReference type="RefSeq" id="XP_019086311.1">
    <property type="nucleotide sequence ID" value="XM_019230766.1"/>
</dbReference>
<evidence type="ECO:0000256" key="1">
    <source>
        <dbReference type="ARBA" id="ARBA00004123"/>
    </source>
</evidence>
<dbReference type="Proteomes" id="UP000694864">
    <property type="component" value="Chromosome 10"/>
</dbReference>
<reference evidence="5" key="1">
    <citation type="journal article" date="2014" name="Nat. Commun.">
        <title>The emerging biofuel crop Camelina sativa retains a highly undifferentiated hexaploid genome structure.</title>
        <authorList>
            <person name="Kagale S."/>
            <person name="Koh C."/>
            <person name="Nixon J."/>
            <person name="Bollina V."/>
            <person name="Clarke W.E."/>
            <person name="Tuteja R."/>
            <person name="Spillane C."/>
            <person name="Robinson S.J."/>
            <person name="Links M.G."/>
            <person name="Clarke C."/>
            <person name="Higgins E.E."/>
            <person name="Huebert T."/>
            <person name="Sharpe A.G."/>
            <person name="Parkin I.A."/>
        </authorList>
    </citation>
    <scope>NUCLEOTIDE SEQUENCE [LARGE SCALE GENOMIC DNA]</scope>
    <source>
        <strain evidence="5">cv. DH55</strain>
    </source>
</reference>
<dbReference type="InterPro" id="IPR012677">
    <property type="entry name" value="Nucleotide-bd_a/b_plait_sf"/>
</dbReference>
<name>A0ABM1QHS3_CAMSA</name>
<keyword evidence="2" id="KW-0539">Nucleus</keyword>
<gene>
    <name evidence="6" type="primary">LOC109126876</name>
</gene>
<accession>A0ABM1QHS3</accession>
<keyword evidence="5" id="KW-1185">Reference proteome</keyword>
<proteinExistence type="predicted"/>
<dbReference type="InterPro" id="IPR035979">
    <property type="entry name" value="RBD_domain_sf"/>
</dbReference>
<dbReference type="PANTHER" id="PTHR13952:SF21">
    <property type="entry name" value="POLYNUCLEOTIDE ADENYLYLTRANSFERASE DOMAIN_RNA RECOGNITION MOTIF PROTEIN-RELATED"/>
    <property type="match status" value="1"/>
</dbReference>
<keyword evidence="3" id="KW-0694">RNA-binding</keyword>
<dbReference type="GeneID" id="109126876"/>
<protein>
    <submittedName>
        <fullName evidence="6">Polyadenylate-binding protein, cytoplasmic and nuclear-like</fullName>
    </submittedName>
</protein>
<dbReference type="Gene3D" id="3.30.70.330">
    <property type="match status" value="3"/>
</dbReference>
<organism evidence="5 6">
    <name type="scientific">Camelina sativa</name>
    <name type="common">False flax</name>
    <name type="synonym">Myagrum sativum</name>
    <dbReference type="NCBI Taxonomy" id="90675"/>
    <lineage>
        <taxon>Eukaryota</taxon>
        <taxon>Viridiplantae</taxon>
        <taxon>Streptophyta</taxon>
        <taxon>Embryophyta</taxon>
        <taxon>Tracheophyta</taxon>
        <taxon>Spermatophyta</taxon>
        <taxon>Magnoliopsida</taxon>
        <taxon>eudicotyledons</taxon>
        <taxon>Gunneridae</taxon>
        <taxon>Pentapetalae</taxon>
        <taxon>rosids</taxon>
        <taxon>malvids</taxon>
        <taxon>Brassicales</taxon>
        <taxon>Brassicaceae</taxon>
        <taxon>Camelineae</taxon>
        <taxon>Camelina</taxon>
    </lineage>
</organism>
<evidence type="ECO:0000256" key="3">
    <source>
        <dbReference type="PROSITE-ProRule" id="PRU00176"/>
    </source>
</evidence>
<evidence type="ECO:0000313" key="5">
    <source>
        <dbReference type="Proteomes" id="UP000694864"/>
    </source>
</evidence>
<evidence type="ECO:0000259" key="4">
    <source>
        <dbReference type="PROSITE" id="PS50102"/>
    </source>
</evidence>
<dbReference type="InterPro" id="IPR051183">
    <property type="entry name" value="U1_U11-U12_snRNP_70-35kDa"/>
</dbReference>
<dbReference type="PANTHER" id="PTHR13952">
    <property type="entry name" value="U1 SMALL NUCLEAR RIBONUCLEOPROTEIN 70 KD"/>
    <property type="match status" value="1"/>
</dbReference>
<dbReference type="SMART" id="SM00360">
    <property type="entry name" value="RRM"/>
    <property type="match status" value="3"/>
</dbReference>
<comment type="subcellular location">
    <subcellularLocation>
        <location evidence="1">Nucleus</location>
    </subcellularLocation>
</comment>
<reference evidence="6" key="2">
    <citation type="submission" date="2025-08" db="UniProtKB">
        <authorList>
            <consortium name="RefSeq"/>
        </authorList>
    </citation>
    <scope>IDENTIFICATION</scope>
    <source>
        <tissue evidence="6">Leaf</tissue>
    </source>
</reference>
<feature type="domain" description="RRM" evidence="4">
    <location>
        <begin position="109"/>
        <end position="186"/>
    </location>
</feature>
<dbReference type="Pfam" id="PF00076">
    <property type="entry name" value="RRM_1"/>
    <property type="match status" value="3"/>
</dbReference>